<dbReference type="PRINTS" id="PR01438">
    <property type="entry name" value="UNVRSLSTRESS"/>
</dbReference>
<dbReference type="CDD" id="cd23659">
    <property type="entry name" value="USP_At3g01520-like"/>
    <property type="match status" value="1"/>
</dbReference>
<proteinExistence type="predicted"/>
<evidence type="ECO:0000313" key="2">
    <source>
        <dbReference type="EMBL" id="KAJ3700302.1"/>
    </source>
</evidence>
<keyword evidence="3" id="KW-1185">Reference proteome</keyword>
<gene>
    <name evidence="2" type="ORF">LUZ61_004007</name>
</gene>
<comment type="caution">
    <text evidence="2">The sequence shown here is derived from an EMBL/GenBank/DDBJ whole genome shotgun (WGS) entry which is preliminary data.</text>
</comment>
<protein>
    <recommendedName>
        <fullName evidence="1">UspA domain-containing protein</fullName>
    </recommendedName>
</protein>
<organism evidence="2 3">
    <name type="scientific">Rhynchospora tenuis</name>
    <dbReference type="NCBI Taxonomy" id="198213"/>
    <lineage>
        <taxon>Eukaryota</taxon>
        <taxon>Viridiplantae</taxon>
        <taxon>Streptophyta</taxon>
        <taxon>Embryophyta</taxon>
        <taxon>Tracheophyta</taxon>
        <taxon>Spermatophyta</taxon>
        <taxon>Magnoliopsida</taxon>
        <taxon>Liliopsida</taxon>
        <taxon>Poales</taxon>
        <taxon>Cyperaceae</taxon>
        <taxon>Cyperoideae</taxon>
        <taxon>Rhynchosporeae</taxon>
        <taxon>Rhynchospora</taxon>
    </lineage>
</organism>
<dbReference type="FunFam" id="3.40.50.620:FF:000206">
    <property type="entry name" value="Universal stress protein family protein"/>
    <property type="match status" value="1"/>
</dbReference>
<dbReference type="InterPro" id="IPR006016">
    <property type="entry name" value="UspA"/>
</dbReference>
<dbReference type="SUPFAM" id="SSF52402">
    <property type="entry name" value="Adenine nucleotide alpha hydrolases-like"/>
    <property type="match status" value="1"/>
</dbReference>
<evidence type="ECO:0000259" key="1">
    <source>
        <dbReference type="Pfam" id="PF00582"/>
    </source>
</evidence>
<dbReference type="PANTHER" id="PTHR46100">
    <property type="entry name" value="IMP2'P"/>
    <property type="match status" value="1"/>
</dbReference>
<dbReference type="Proteomes" id="UP001210211">
    <property type="component" value="Unassembled WGS sequence"/>
</dbReference>
<dbReference type="AlphaFoldDB" id="A0AAD6ET72"/>
<dbReference type="PANTHER" id="PTHR46100:SF1">
    <property type="entry name" value="OS02G0773200 PROTEIN"/>
    <property type="match status" value="1"/>
</dbReference>
<feature type="domain" description="UspA" evidence="1">
    <location>
        <begin position="4"/>
        <end position="157"/>
    </location>
</feature>
<accession>A0AAD6ET72</accession>
<dbReference type="InterPro" id="IPR014729">
    <property type="entry name" value="Rossmann-like_a/b/a_fold"/>
</dbReference>
<dbReference type="InterPro" id="IPR006015">
    <property type="entry name" value="Universal_stress_UspA"/>
</dbReference>
<evidence type="ECO:0000313" key="3">
    <source>
        <dbReference type="Proteomes" id="UP001210211"/>
    </source>
</evidence>
<reference evidence="2 3" key="1">
    <citation type="journal article" date="2022" name="Cell">
        <title>Repeat-based holocentromeres influence genome architecture and karyotype evolution.</title>
        <authorList>
            <person name="Hofstatter P.G."/>
            <person name="Thangavel G."/>
            <person name="Lux T."/>
            <person name="Neumann P."/>
            <person name="Vondrak T."/>
            <person name="Novak P."/>
            <person name="Zhang M."/>
            <person name="Costa L."/>
            <person name="Castellani M."/>
            <person name="Scott A."/>
            <person name="Toegelov H."/>
            <person name="Fuchs J."/>
            <person name="Mata-Sucre Y."/>
            <person name="Dias Y."/>
            <person name="Vanzela A.L.L."/>
            <person name="Huettel B."/>
            <person name="Almeida C.C.S."/>
            <person name="Simkova H."/>
            <person name="Souza G."/>
            <person name="Pedrosa-Harand A."/>
            <person name="Macas J."/>
            <person name="Mayer K.F.X."/>
            <person name="Houben A."/>
            <person name="Marques A."/>
        </authorList>
    </citation>
    <scope>NUCLEOTIDE SEQUENCE [LARGE SCALE GENOMIC DNA]</scope>
    <source>
        <strain evidence="2">RhyTen1mFocal</strain>
    </source>
</reference>
<name>A0AAD6ET72_9POAL</name>
<dbReference type="Pfam" id="PF00582">
    <property type="entry name" value="Usp"/>
    <property type="match status" value="1"/>
</dbReference>
<dbReference type="EMBL" id="JAMRDG010000001">
    <property type="protein sequence ID" value="KAJ3700302.1"/>
    <property type="molecule type" value="Genomic_DNA"/>
</dbReference>
<dbReference type="Gene3D" id="3.40.50.620">
    <property type="entry name" value="HUPs"/>
    <property type="match status" value="1"/>
</dbReference>
<sequence length="171" mass="18920">MTRYRTIGIGMDYSPTSKQAVQWTIDHLVRSGDTVILIHVVSGKSDHGEKVLWGDSGSPLIPLYEFMEMNLRVRYGLNPDREVFSILDTASRAKQIKVLAKVYWGDPREKLCEAVANLKLDSLVVGNRGLGPLKRTLLGSVSNYVVNNITCPVTVVRATSGSKPKPNCTFN</sequence>